<evidence type="ECO:0000256" key="4">
    <source>
        <dbReference type="ARBA" id="ARBA00012221"/>
    </source>
</evidence>
<evidence type="ECO:0000256" key="17">
    <source>
        <dbReference type="ARBA" id="ARBA00032789"/>
    </source>
</evidence>
<dbReference type="InterPro" id="IPR013641">
    <property type="entry name" value="KTI12/PSTK"/>
</dbReference>
<keyword evidence="13" id="KW-0408">Iron</keyword>
<name>A0A8S1GWL5_9PELO</name>
<dbReference type="FunFam" id="3.40.50.11860:FF:000002">
    <property type="entry name" value="2-(3-amino-3-carboxypropyl)histidine synthase subunit 1"/>
    <property type="match status" value="1"/>
</dbReference>
<evidence type="ECO:0000256" key="8">
    <source>
        <dbReference type="ARBA" id="ARBA00022691"/>
    </source>
</evidence>
<dbReference type="SMART" id="SM00320">
    <property type="entry name" value="WD40"/>
    <property type="match status" value="5"/>
</dbReference>
<gene>
    <name evidence="22" type="ORF">CAUJ_LOCUS3644</name>
</gene>
<feature type="compositionally biased region" description="Basic residues" evidence="20">
    <location>
        <begin position="1666"/>
        <end position="1675"/>
    </location>
</feature>
<dbReference type="NCBIfam" id="TIGR00322">
    <property type="entry name" value="diphth2_R"/>
    <property type="match status" value="1"/>
</dbReference>
<dbReference type="Gene3D" id="3.40.50.11860">
    <property type="entry name" value="Diphthamide synthesis DPH1/DPH2 domain 3"/>
    <property type="match status" value="1"/>
</dbReference>
<evidence type="ECO:0000256" key="5">
    <source>
        <dbReference type="ARBA" id="ARBA00021915"/>
    </source>
</evidence>
<evidence type="ECO:0000256" key="14">
    <source>
        <dbReference type="ARBA" id="ARBA00023014"/>
    </source>
</evidence>
<keyword evidence="10" id="KW-0677">Repeat</keyword>
<dbReference type="PRINTS" id="PR00320">
    <property type="entry name" value="GPROTEINBRPT"/>
</dbReference>
<dbReference type="InterPro" id="IPR042264">
    <property type="entry name" value="DPH1/DPH2_2"/>
</dbReference>
<keyword evidence="11" id="KW-0547">Nucleotide-binding</keyword>
<dbReference type="OrthoDB" id="1649088at2759"/>
<dbReference type="InterPro" id="IPR020472">
    <property type="entry name" value="WD40_PAC1"/>
</dbReference>
<evidence type="ECO:0000256" key="1">
    <source>
        <dbReference type="ARBA" id="ARBA00001966"/>
    </source>
</evidence>
<dbReference type="GO" id="GO:0005524">
    <property type="term" value="F:ATP binding"/>
    <property type="evidence" value="ECO:0007669"/>
    <property type="project" value="UniProtKB-KW"/>
</dbReference>
<dbReference type="Gene3D" id="3.40.50.11850">
    <property type="entry name" value="Diphthamide synthesis DPH1/DPH2 domain 2"/>
    <property type="match status" value="1"/>
</dbReference>
<comment type="cofactor">
    <cofactor evidence="1">
        <name>[4Fe-4S] cluster</name>
        <dbReference type="ChEBI" id="CHEBI:49883"/>
    </cofactor>
</comment>
<dbReference type="PROSITE" id="PS50294">
    <property type="entry name" value="WD_REPEATS_REGION"/>
    <property type="match status" value="4"/>
</dbReference>
<feature type="domain" description="WDR5-like beta-propeller" evidence="21">
    <location>
        <begin position="1013"/>
        <end position="1246"/>
    </location>
</feature>
<evidence type="ECO:0000256" key="20">
    <source>
        <dbReference type="SAM" id="MobiDB-lite"/>
    </source>
</evidence>
<keyword evidence="12" id="KW-0067">ATP-binding</keyword>
<sequence>MDVLHNRLQEFNDDAKVELKKSSIWEALSEVAGQCETSLSNLDQQGRHERERLSKIHAVLKNSREELGSISLEVKELMSSYDSFREGAFQILSALSVNIEEIVAKYVALQLCKMKAREAKIREALDGCFEKERLINSPDVLLQKVLAAKFEIEDLDSQQASELREKLRPQILRMHKSVLKFCRLSIWNILKDNNVPSVQLEEKNVEQLFSKLQFFFVLALNIQSLAELEASDLVKIFYSLVRLMCDELLSSSENEENIPELYWVMKCAAEWCDNLEPLILHVFRCEEAKSLSNLDDVKLSIQSQKRQTLCYIVNELILRKKSKSVDFFAQLLPVLSRLREDSLAEDGDLLAVVCRHSGVLARWLSLFVETKCYEIKKLFETEKCFTLNESNAENTWNCPALSFLTNFIQRFEKEVAYCAADDDKVKEGIYEAAVLILTEYHLRFRDVVRKAFIENSDSVLNIASASWEVLSILRVLVSPWPVATDDLVSSFESLYDRVCKNLRAMMDVNLSQVADSHEAFVRTGKSYPVDVLLTRAAFQNIFQFWVEIVLRCNRAANELLNDSANYSLRALNKILRSWSQQDEEKYGHIEEEITSSEFSFPEAVYKGVYDILLATLESLFSKNAFSCASPTKKELIILDSLLKSKALKDSKGSWLKIVSLHSLQMYDENDVSELLESLGIAGTQHGDSFMILAEHSGMAIVLIMGLPASGKTTFCKEILEKLDGQRKVEVFSLDEFVEGRGFKEEEVAKTWRKRFELHVKQRITSVWRSETPVLVLIDDVFYLKSMRRVFERFARSLSSRFLVIHLKCSLQVALNRNSERSTEQRIADDIIIKMAERIEITEDVMEISGSAEKFEAVKILLQASKGLPCNRLAVQLKASPVIPEAEKWDVLTRRAVTRIYETREIFELNGAVTLPVWLLKSLRLTETSASINSRDEQSRRGLCGIENTYPAGSNNAAVWRAAGNCSTLSTRNTRLRKPSAHWRSPKLSYGTTAGRSQQVGGLGEIFALRKIPGLEEGRCEKTLTGHKLGLSDCAWSMDSKFIVTASDDKTLKIYDVSTGRPVKTLKGHTNYVFCCNFNPQSSLVVSGSFDESVRIWDVKTGTCIKVLPAHSDPVSAVSFNRDGSLICSGSYDGLVRIWDTANGQCIKTLVDEENPPVAFVKFSPNGKYILASNLDSTLKLWDYNKGKCLKMYTGHENRKYCIFGNFSVTGGKWIISGSENNKIYVWNLQTKEIVQELEGHNTVASKATLSSDCGKAIDKNSLFLTIFPPRVMSNTTQIAAQIEQIAADPRLQEDLALLPSNYSFEVPKTIWKIRSTGSQYVALQFPEGLLMYSCVIADLLEKYTSCDTCIMGDVTYGACCVDDYTAKSMGCDLLVHYGHSCLVPIQQTEGISMLYIFVNIQVNVAHLIDCLRDNFSNESTSVEPGSSSNSQRLAIVSTVQFLPSLQTVRNTFNEGQYAGKGISIGVPQCKPLSPGEVLGCTSPRLAEDFDAVIYVGDGRFHLESVMLHNPHLPAYAYDPYSRLFTREHYDHKAMRQARTKAIKTATECSTFALVQGTLGRQGNPRVFDDAERRLIAAGKDFVRVLLSEITPSKCFSFGSDVDCWVQVACPRLSIDWGSQFPRPLLYPYELAVAMNTASLPPDHWPMNYYSNEVDGPWANNHESHRPPRRTNRRPRIVVAAE</sequence>
<feature type="repeat" description="WD" evidence="19">
    <location>
        <begin position="1211"/>
        <end position="1236"/>
    </location>
</feature>
<dbReference type="GO" id="GO:0046872">
    <property type="term" value="F:metal ion binding"/>
    <property type="evidence" value="ECO:0007669"/>
    <property type="project" value="UniProtKB-KW"/>
</dbReference>
<evidence type="ECO:0000259" key="21">
    <source>
        <dbReference type="Pfam" id="PF25175"/>
    </source>
</evidence>
<dbReference type="SUPFAM" id="SSF52540">
    <property type="entry name" value="P-loop containing nucleoside triphosphate hydrolases"/>
    <property type="match status" value="1"/>
</dbReference>
<protein>
    <recommendedName>
        <fullName evidence="5">2-(3-amino-3-carboxypropyl)histidine synthase subunit 1</fullName>
        <ecNumber evidence="4">2.5.1.108</ecNumber>
    </recommendedName>
    <alternativeName>
        <fullName evidence="16">Diphthamide biosynthesis protein 1</fullName>
    </alternativeName>
    <alternativeName>
        <fullName evidence="17">Diphtheria toxin resistance protein 1</fullName>
    </alternativeName>
    <alternativeName>
        <fullName evidence="15">S-adenosyl-L-methionine:L-histidine 3-amino-3-carboxypropyltransferase 1</fullName>
    </alternativeName>
</protein>
<dbReference type="EC" id="2.5.1.108" evidence="4"/>
<evidence type="ECO:0000256" key="6">
    <source>
        <dbReference type="ARBA" id="ARBA00022574"/>
    </source>
</evidence>
<comment type="similarity">
    <text evidence="3">Belongs to the DPH1/DPH2 family. DPH1 subfamily.</text>
</comment>
<dbReference type="FunFam" id="3.40.50.11840:FF:000001">
    <property type="entry name" value="2-(3-amino-3-carboxypropyl)histidine synthase subunit 1"/>
    <property type="match status" value="1"/>
</dbReference>
<feature type="repeat" description="WD" evidence="19">
    <location>
        <begin position="1150"/>
        <end position="1191"/>
    </location>
</feature>
<comment type="catalytic activity">
    <reaction evidence="18">
        <text>L-histidyl-[translation elongation factor 2] + S-adenosyl-L-methionine = 2-[(3S)-amino-3-carboxypropyl]-L-histidyl-[translation elongation factor 2] + S-methyl-5'-thioadenosine + H(+)</text>
        <dbReference type="Rhea" id="RHEA:36783"/>
        <dbReference type="Rhea" id="RHEA-COMP:9748"/>
        <dbReference type="Rhea" id="RHEA-COMP:9749"/>
        <dbReference type="ChEBI" id="CHEBI:15378"/>
        <dbReference type="ChEBI" id="CHEBI:17509"/>
        <dbReference type="ChEBI" id="CHEBI:29979"/>
        <dbReference type="ChEBI" id="CHEBI:59789"/>
        <dbReference type="ChEBI" id="CHEBI:73995"/>
        <dbReference type="EC" id="2.5.1.108"/>
    </reaction>
</comment>
<evidence type="ECO:0000256" key="15">
    <source>
        <dbReference type="ARBA" id="ARBA00031690"/>
    </source>
</evidence>
<dbReference type="GO" id="GO:0051536">
    <property type="term" value="F:iron-sulfur cluster binding"/>
    <property type="evidence" value="ECO:0007669"/>
    <property type="project" value="UniProtKB-KW"/>
</dbReference>
<keyword evidence="9" id="KW-0479">Metal-binding</keyword>
<feature type="region of interest" description="Disordered" evidence="20">
    <location>
        <begin position="1659"/>
        <end position="1681"/>
    </location>
</feature>
<dbReference type="Proteomes" id="UP000835052">
    <property type="component" value="Unassembled WGS sequence"/>
</dbReference>
<evidence type="ECO:0000256" key="12">
    <source>
        <dbReference type="ARBA" id="ARBA00022840"/>
    </source>
</evidence>
<dbReference type="Gene3D" id="3.40.50.11840">
    <property type="entry name" value="Diphthamide synthesis DPH1/DPH2 domain 1"/>
    <property type="match status" value="1"/>
</dbReference>
<evidence type="ECO:0000256" key="16">
    <source>
        <dbReference type="ARBA" id="ARBA00032574"/>
    </source>
</evidence>
<organism evidence="22 23">
    <name type="scientific">Caenorhabditis auriculariae</name>
    <dbReference type="NCBI Taxonomy" id="2777116"/>
    <lineage>
        <taxon>Eukaryota</taxon>
        <taxon>Metazoa</taxon>
        <taxon>Ecdysozoa</taxon>
        <taxon>Nematoda</taxon>
        <taxon>Chromadorea</taxon>
        <taxon>Rhabditida</taxon>
        <taxon>Rhabditina</taxon>
        <taxon>Rhabditomorpha</taxon>
        <taxon>Rhabditoidea</taxon>
        <taxon>Rhabditidae</taxon>
        <taxon>Peloderinae</taxon>
        <taxon>Caenorhabditis</taxon>
    </lineage>
</organism>
<comment type="caution">
    <text evidence="22">The sequence shown here is derived from an EMBL/GenBank/DDBJ whole genome shotgun (WGS) entry which is preliminary data.</text>
</comment>
<dbReference type="Pfam" id="PF08433">
    <property type="entry name" value="KTI12"/>
    <property type="match status" value="1"/>
</dbReference>
<dbReference type="PROSITE" id="PS00678">
    <property type="entry name" value="WD_REPEATS_1"/>
    <property type="match status" value="3"/>
</dbReference>
<evidence type="ECO:0000256" key="11">
    <source>
        <dbReference type="ARBA" id="ARBA00022741"/>
    </source>
</evidence>
<reference evidence="22" key="1">
    <citation type="submission" date="2020-10" db="EMBL/GenBank/DDBJ databases">
        <authorList>
            <person name="Kikuchi T."/>
        </authorList>
    </citation>
    <scope>NUCLEOTIDE SEQUENCE</scope>
    <source>
        <strain evidence="22">NKZ352</strain>
    </source>
</reference>
<proteinExistence type="inferred from homology"/>
<dbReference type="GO" id="GO:0044666">
    <property type="term" value="C:MLL3/4 complex"/>
    <property type="evidence" value="ECO:0007669"/>
    <property type="project" value="UniProtKB-ARBA"/>
</dbReference>
<dbReference type="Pfam" id="PF01866">
    <property type="entry name" value="Diphthamide_syn"/>
    <property type="match status" value="1"/>
</dbReference>
<dbReference type="Gene3D" id="2.130.10.10">
    <property type="entry name" value="YVTN repeat-like/Quinoprotein amine dehydrogenase"/>
    <property type="match status" value="1"/>
</dbReference>
<dbReference type="PANTHER" id="PTHR10762:SF1">
    <property type="entry name" value="2-(3-AMINO-3-CARBOXYPROPYL)HISTIDINE SYNTHASE SUBUNIT 1"/>
    <property type="match status" value="1"/>
</dbReference>
<dbReference type="InterPro" id="IPR015943">
    <property type="entry name" value="WD40/YVTN_repeat-like_dom_sf"/>
</dbReference>
<dbReference type="Gene3D" id="3.40.50.300">
    <property type="entry name" value="P-loop containing nucleotide triphosphate hydrolases"/>
    <property type="match status" value="1"/>
</dbReference>
<dbReference type="GO" id="GO:0017183">
    <property type="term" value="P:protein histidyl modification to diphthamide"/>
    <property type="evidence" value="ECO:0007669"/>
    <property type="project" value="InterPro"/>
</dbReference>
<feature type="repeat" description="WD" evidence="19">
    <location>
        <begin position="1065"/>
        <end position="1106"/>
    </location>
</feature>
<dbReference type="FunFam" id="3.40.50.11850:FF:000001">
    <property type="entry name" value="2-(3-amino-3-carboxypropyl)histidine synthase subunit 1"/>
    <property type="match status" value="1"/>
</dbReference>
<dbReference type="PROSITE" id="PS50082">
    <property type="entry name" value="WD_REPEATS_2"/>
    <property type="match status" value="5"/>
</dbReference>
<dbReference type="SUPFAM" id="SSF50978">
    <property type="entry name" value="WD40 repeat-like"/>
    <property type="match status" value="1"/>
</dbReference>
<dbReference type="GO" id="GO:0090560">
    <property type="term" value="F:2-(3-amino-3-carboxypropyl)histidine synthase activity"/>
    <property type="evidence" value="ECO:0007669"/>
    <property type="project" value="UniProtKB-EC"/>
</dbReference>
<dbReference type="InterPro" id="IPR059122">
    <property type="entry name" value="Beta-prop_WDR5-like"/>
</dbReference>
<evidence type="ECO:0000256" key="19">
    <source>
        <dbReference type="PROSITE-ProRule" id="PRU00221"/>
    </source>
</evidence>
<feature type="repeat" description="WD" evidence="19">
    <location>
        <begin position="1023"/>
        <end position="1064"/>
    </location>
</feature>
<dbReference type="EMBL" id="CAJGYM010000007">
    <property type="protein sequence ID" value="CAD6187725.1"/>
    <property type="molecule type" value="Genomic_DNA"/>
</dbReference>
<evidence type="ECO:0000256" key="13">
    <source>
        <dbReference type="ARBA" id="ARBA00023004"/>
    </source>
</evidence>
<feature type="repeat" description="WD" evidence="19">
    <location>
        <begin position="1107"/>
        <end position="1148"/>
    </location>
</feature>
<dbReference type="Pfam" id="PF25175">
    <property type="entry name" value="Beta-prop_WDR5"/>
    <property type="match status" value="1"/>
</dbReference>
<keyword evidence="14" id="KW-0411">Iron-sulfur</keyword>
<evidence type="ECO:0000313" key="23">
    <source>
        <dbReference type="Proteomes" id="UP000835052"/>
    </source>
</evidence>
<dbReference type="InterPro" id="IPR016435">
    <property type="entry name" value="DPH1/DPH2"/>
</dbReference>
<comment type="pathway">
    <text evidence="2">Protein modification; peptidyl-diphthamide biosynthesis.</text>
</comment>
<dbReference type="InterPro" id="IPR027417">
    <property type="entry name" value="P-loop_NTPase"/>
</dbReference>
<dbReference type="InterPro" id="IPR036322">
    <property type="entry name" value="WD40_repeat_dom_sf"/>
</dbReference>
<keyword evidence="8" id="KW-0949">S-adenosyl-L-methionine</keyword>
<keyword evidence="7" id="KW-0808">Transferase</keyword>
<evidence type="ECO:0000256" key="9">
    <source>
        <dbReference type="ARBA" id="ARBA00022723"/>
    </source>
</evidence>
<evidence type="ECO:0000256" key="10">
    <source>
        <dbReference type="ARBA" id="ARBA00022737"/>
    </source>
</evidence>
<evidence type="ECO:0000256" key="7">
    <source>
        <dbReference type="ARBA" id="ARBA00022679"/>
    </source>
</evidence>
<dbReference type="FunFam" id="2.130.10.10:FF:000228">
    <property type="entry name" value="COMPASS-like H3K4 histone methylase component WDR5A"/>
    <property type="match status" value="1"/>
</dbReference>
<evidence type="ECO:0000256" key="18">
    <source>
        <dbReference type="ARBA" id="ARBA00048403"/>
    </source>
</evidence>
<dbReference type="PANTHER" id="PTHR10762">
    <property type="entry name" value="DIPHTHAMIDE BIOSYNTHESIS PROTEIN"/>
    <property type="match status" value="1"/>
</dbReference>
<evidence type="ECO:0000256" key="3">
    <source>
        <dbReference type="ARBA" id="ARBA00010173"/>
    </source>
</evidence>
<evidence type="ECO:0000256" key="2">
    <source>
        <dbReference type="ARBA" id="ARBA00005156"/>
    </source>
</evidence>
<evidence type="ECO:0000313" key="22">
    <source>
        <dbReference type="EMBL" id="CAD6187725.1"/>
    </source>
</evidence>
<dbReference type="InterPro" id="IPR019775">
    <property type="entry name" value="WD40_repeat_CS"/>
</dbReference>
<dbReference type="InterPro" id="IPR042265">
    <property type="entry name" value="DPH1/DPH2_3"/>
</dbReference>
<keyword evidence="6 19" id="KW-0853">WD repeat</keyword>
<accession>A0A8S1GWL5</accession>
<dbReference type="SFLD" id="SFLDS00032">
    <property type="entry name" value="Radical_SAM_3-amino-3-carboxyp"/>
    <property type="match status" value="1"/>
</dbReference>
<dbReference type="CDD" id="cd00200">
    <property type="entry name" value="WD40"/>
    <property type="match status" value="1"/>
</dbReference>
<keyword evidence="23" id="KW-1185">Reference proteome</keyword>
<dbReference type="InterPro" id="IPR001680">
    <property type="entry name" value="WD40_rpt"/>
</dbReference>
<dbReference type="InterPro" id="IPR042263">
    <property type="entry name" value="DPH1/DPH2_1"/>
</dbReference>